<evidence type="ECO:0000313" key="3">
    <source>
        <dbReference type="EMBL" id="PNP59544.1"/>
    </source>
</evidence>
<keyword evidence="4" id="KW-1185">Reference proteome</keyword>
<gene>
    <name evidence="3" type="ORF">FNYG_14918</name>
</gene>
<evidence type="ECO:0000259" key="2">
    <source>
        <dbReference type="Pfam" id="PF25581"/>
    </source>
</evidence>
<dbReference type="InterPro" id="IPR057722">
    <property type="entry name" value="AsqO/PenF-like_C"/>
</dbReference>
<dbReference type="Proteomes" id="UP000236664">
    <property type="component" value="Unassembled WGS sequence"/>
</dbReference>
<organism evidence="3 4">
    <name type="scientific">Gibberella nygamai</name>
    <name type="common">Bean root rot disease fungus</name>
    <name type="synonym">Fusarium nygamai</name>
    <dbReference type="NCBI Taxonomy" id="42673"/>
    <lineage>
        <taxon>Eukaryota</taxon>
        <taxon>Fungi</taxon>
        <taxon>Dikarya</taxon>
        <taxon>Ascomycota</taxon>
        <taxon>Pezizomycotina</taxon>
        <taxon>Sordariomycetes</taxon>
        <taxon>Hypocreomycetidae</taxon>
        <taxon>Hypocreales</taxon>
        <taxon>Nectriaceae</taxon>
        <taxon>Fusarium</taxon>
        <taxon>Fusarium fujikuroi species complex</taxon>
    </lineage>
</organism>
<evidence type="ECO:0000313" key="4">
    <source>
        <dbReference type="Proteomes" id="UP000236664"/>
    </source>
</evidence>
<dbReference type="InterPro" id="IPR056402">
    <property type="entry name" value="DA_N"/>
</dbReference>
<dbReference type="AlphaFoldDB" id="A0A2K0UP35"/>
<dbReference type="Pfam" id="PF24137">
    <property type="entry name" value="DA_N"/>
    <property type="match status" value="1"/>
</dbReference>
<dbReference type="EMBL" id="MTQA01000419">
    <property type="protein sequence ID" value="PNP59544.1"/>
    <property type="molecule type" value="Genomic_DNA"/>
</dbReference>
<feature type="domain" description="AsqO/PenF-like C-terminal" evidence="2">
    <location>
        <begin position="81"/>
        <end position="210"/>
    </location>
</feature>
<dbReference type="SUPFAM" id="SSF159245">
    <property type="entry name" value="AttH-like"/>
    <property type="match status" value="1"/>
</dbReference>
<dbReference type="OrthoDB" id="5344254at2759"/>
<protein>
    <submittedName>
        <fullName evidence="3">Uncharacterized protein</fullName>
    </submittedName>
</protein>
<sequence>MFDNAAVGISGKLTLESVSPAHYPCHINKPGVSEEIIPPVFWSNAIPDAVATADFIIKGKLLNFTGNGYHDKNWGTKPIREVVKSWYWGHGRVGPYSIVWFDTLTPDGKEHFSSWITKDGKVVSQSCKQEFIVVRPWGENSDYPPPPILPPPSGYSLRYDMAQGQTFVANFTSETIALATDTYKRMVGPIVGGIEGDKQYEGRALCEQFQF</sequence>
<name>A0A2K0UP35_GIBNY</name>
<feature type="domain" description="Diels-Alderase N-terminal" evidence="1">
    <location>
        <begin position="8"/>
        <end position="74"/>
    </location>
</feature>
<accession>A0A2K0UP35</accession>
<comment type="caution">
    <text evidence="3">The sequence shown here is derived from an EMBL/GenBank/DDBJ whole genome shotgun (WGS) entry which is preliminary data.</text>
</comment>
<evidence type="ECO:0000259" key="1">
    <source>
        <dbReference type="Pfam" id="PF24137"/>
    </source>
</evidence>
<reference evidence="3 4" key="1">
    <citation type="submission" date="2017-06" db="EMBL/GenBank/DDBJ databases">
        <title>Genome of Fusarium nygamai isolate CS10214.</title>
        <authorList>
            <person name="Gardiner D.M."/>
            <person name="Obanor F."/>
            <person name="Kazan K."/>
        </authorList>
    </citation>
    <scope>NUCLEOTIDE SEQUENCE [LARGE SCALE GENOMIC DNA]</scope>
    <source>
        <strain evidence="3 4">CS10214</strain>
    </source>
</reference>
<proteinExistence type="predicted"/>
<dbReference type="Pfam" id="PF25581">
    <property type="entry name" value="AsqO_C"/>
    <property type="match status" value="1"/>
</dbReference>
<dbReference type="STRING" id="42673.A0A2K0UP35"/>